<protein>
    <submittedName>
        <fullName evidence="1">Uncharacterized protein</fullName>
    </submittedName>
</protein>
<dbReference type="AlphaFoldDB" id="A0A0A9FSQ5"/>
<name>A0A0A9FSQ5_ARUDO</name>
<organism evidence="1">
    <name type="scientific">Arundo donax</name>
    <name type="common">Giant reed</name>
    <name type="synonym">Donax arundinaceus</name>
    <dbReference type="NCBI Taxonomy" id="35708"/>
    <lineage>
        <taxon>Eukaryota</taxon>
        <taxon>Viridiplantae</taxon>
        <taxon>Streptophyta</taxon>
        <taxon>Embryophyta</taxon>
        <taxon>Tracheophyta</taxon>
        <taxon>Spermatophyta</taxon>
        <taxon>Magnoliopsida</taxon>
        <taxon>Liliopsida</taxon>
        <taxon>Poales</taxon>
        <taxon>Poaceae</taxon>
        <taxon>PACMAD clade</taxon>
        <taxon>Arundinoideae</taxon>
        <taxon>Arundineae</taxon>
        <taxon>Arundo</taxon>
    </lineage>
</organism>
<reference evidence="1" key="2">
    <citation type="journal article" date="2015" name="Data Brief">
        <title>Shoot transcriptome of the giant reed, Arundo donax.</title>
        <authorList>
            <person name="Barrero R.A."/>
            <person name="Guerrero F.D."/>
            <person name="Moolhuijzen P."/>
            <person name="Goolsby J.A."/>
            <person name="Tidwell J."/>
            <person name="Bellgard S.E."/>
            <person name="Bellgard M.I."/>
        </authorList>
    </citation>
    <scope>NUCLEOTIDE SEQUENCE</scope>
    <source>
        <tissue evidence="1">Shoot tissue taken approximately 20 cm above the soil surface</tissue>
    </source>
</reference>
<accession>A0A0A9FSQ5</accession>
<proteinExistence type="predicted"/>
<evidence type="ECO:0000313" key="1">
    <source>
        <dbReference type="EMBL" id="JAE13346.1"/>
    </source>
</evidence>
<dbReference type="EMBL" id="GBRH01184550">
    <property type="protein sequence ID" value="JAE13346.1"/>
    <property type="molecule type" value="Transcribed_RNA"/>
</dbReference>
<reference evidence="1" key="1">
    <citation type="submission" date="2014-09" db="EMBL/GenBank/DDBJ databases">
        <authorList>
            <person name="Magalhaes I.L.F."/>
            <person name="Oliveira U."/>
            <person name="Santos F.R."/>
            <person name="Vidigal T.H.D.A."/>
            <person name="Brescovit A.D."/>
            <person name="Santos A.J."/>
        </authorList>
    </citation>
    <scope>NUCLEOTIDE SEQUENCE</scope>
    <source>
        <tissue evidence="1">Shoot tissue taken approximately 20 cm above the soil surface</tissue>
    </source>
</reference>
<sequence length="84" mass="9452">MTLPLSCSSHSVLVPCHCGQLKPFYAFLNLQCLSIYLLKGCRLRQTCLLSCATLSTFFACNGLEAHSVLHPYYWFSVLITFRCA</sequence>